<keyword evidence="4" id="KW-0472">Membrane</keyword>
<accession>A0A8D2DTU1</accession>
<dbReference type="GO" id="GO:0005886">
    <property type="term" value="C:plasma membrane"/>
    <property type="evidence" value="ECO:0007669"/>
    <property type="project" value="UniProtKB-SubCell"/>
</dbReference>
<dbReference type="Gene3D" id="2.10.60.10">
    <property type="entry name" value="CD59"/>
    <property type="match status" value="1"/>
</dbReference>
<reference evidence="8" key="3">
    <citation type="submission" date="2025-09" db="UniProtKB">
        <authorList>
            <consortium name="Ensembl"/>
        </authorList>
    </citation>
    <scope>IDENTIFICATION</scope>
</reference>
<protein>
    <submittedName>
        <fullName evidence="8">Secreted LY6/PLAUR domain containing 1</fullName>
    </submittedName>
</protein>
<dbReference type="GO" id="GO:0030336">
    <property type="term" value="P:negative regulation of cell migration"/>
    <property type="evidence" value="ECO:0007669"/>
    <property type="project" value="Ensembl"/>
</dbReference>
<keyword evidence="2" id="KW-1003">Cell membrane</keyword>
<dbReference type="Pfam" id="PF00087">
    <property type="entry name" value="Toxin_TOLIP"/>
    <property type="match status" value="1"/>
</dbReference>
<dbReference type="SUPFAM" id="SSF57302">
    <property type="entry name" value="Snake toxin-like"/>
    <property type="match status" value="1"/>
</dbReference>
<keyword evidence="5" id="KW-0325">Glycoprotein</keyword>
<dbReference type="GO" id="GO:0030549">
    <property type="term" value="F:acetylcholine receptor activator activity"/>
    <property type="evidence" value="ECO:0007669"/>
    <property type="project" value="Ensembl"/>
</dbReference>
<dbReference type="PANTHER" id="PTHR16983">
    <property type="entry name" value="UPAR/LY6 DOMAIN-CONTAINING PROTEIN"/>
    <property type="match status" value="1"/>
</dbReference>
<dbReference type="InterPro" id="IPR035076">
    <property type="entry name" value="Toxin/TOLIP"/>
</dbReference>
<dbReference type="PANTHER" id="PTHR16983:SF16">
    <property type="entry name" value="UPAR_LY6 DOMAIN-CONTAINING PROTEIN"/>
    <property type="match status" value="1"/>
</dbReference>
<evidence type="ECO:0000256" key="3">
    <source>
        <dbReference type="ARBA" id="ARBA00022729"/>
    </source>
</evidence>
<evidence type="ECO:0000313" key="8">
    <source>
        <dbReference type="Ensembl" id="ENSSVLP00005029172.1"/>
    </source>
</evidence>
<reference evidence="8" key="1">
    <citation type="submission" date="2020-06" db="EMBL/GenBank/DDBJ databases">
        <authorList>
            <consortium name="Wellcome Sanger Institute Data Sharing"/>
        </authorList>
    </citation>
    <scope>NUCLEOTIDE SEQUENCE [LARGE SCALE GENOMIC DNA]</scope>
</reference>
<evidence type="ECO:0000256" key="2">
    <source>
        <dbReference type="ARBA" id="ARBA00022475"/>
    </source>
</evidence>
<keyword evidence="3 6" id="KW-0732">Signal</keyword>
<dbReference type="InterPro" id="IPR016054">
    <property type="entry name" value="LY6_UPA_recep-like"/>
</dbReference>
<dbReference type="CDD" id="cd23560">
    <property type="entry name" value="TFP_LU_ECD_SLURP1_like"/>
    <property type="match status" value="1"/>
</dbReference>
<dbReference type="Proteomes" id="UP000694564">
    <property type="component" value="Chromosome 1"/>
</dbReference>
<organism evidence="8 9">
    <name type="scientific">Sciurus vulgaris</name>
    <name type="common">Eurasian red squirrel</name>
    <dbReference type="NCBI Taxonomy" id="55149"/>
    <lineage>
        <taxon>Eukaryota</taxon>
        <taxon>Metazoa</taxon>
        <taxon>Chordata</taxon>
        <taxon>Craniata</taxon>
        <taxon>Vertebrata</taxon>
        <taxon>Euteleostomi</taxon>
        <taxon>Mammalia</taxon>
        <taxon>Eutheria</taxon>
        <taxon>Euarchontoglires</taxon>
        <taxon>Glires</taxon>
        <taxon>Rodentia</taxon>
        <taxon>Sciuromorpha</taxon>
        <taxon>Sciuridae</taxon>
        <taxon>Sciurinae</taxon>
        <taxon>Sciurini</taxon>
        <taxon>Sciurus</taxon>
    </lineage>
</organism>
<evidence type="ECO:0000259" key="7">
    <source>
        <dbReference type="SMART" id="SM00134"/>
    </source>
</evidence>
<evidence type="ECO:0000313" key="9">
    <source>
        <dbReference type="Proteomes" id="UP000694564"/>
    </source>
</evidence>
<dbReference type="GO" id="GO:0038195">
    <property type="term" value="P:urokinase plasminogen activator signaling pathway"/>
    <property type="evidence" value="ECO:0007669"/>
    <property type="project" value="Ensembl"/>
</dbReference>
<proteinExistence type="predicted"/>
<gene>
    <name evidence="8" type="primary">SLURP1</name>
</gene>
<evidence type="ECO:0000256" key="1">
    <source>
        <dbReference type="ARBA" id="ARBA00004236"/>
    </source>
</evidence>
<evidence type="ECO:0000256" key="6">
    <source>
        <dbReference type="SAM" id="SignalP"/>
    </source>
</evidence>
<dbReference type="AlphaFoldDB" id="A0A8D2DTU1"/>
<dbReference type="FunFam" id="2.10.60.10:FF:000003">
    <property type="entry name" value="lymphocyte antigen 6E isoform X1"/>
    <property type="match status" value="1"/>
</dbReference>
<feature type="chain" id="PRO_5033988496" evidence="6">
    <location>
        <begin position="23"/>
        <end position="125"/>
    </location>
</feature>
<dbReference type="GO" id="GO:0050884">
    <property type="term" value="P:neuromuscular process controlling posture"/>
    <property type="evidence" value="ECO:0007669"/>
    <property type="project" value="Ensembl"/>
</dbReference>
<dbReference type="GO" id="GO:0007626">
    <property type="term" value="P:locomotory behavior"/>
    <property type="evidence" value="ECO:0007669"/>
    <property type="project" value="Ensembl"/>
</dbReference>
<dbReference type="InterPro" id="IPR045860">
    <property type="entry name" value="Snake_toxin-like_sf"/>
</dbReference>
<dbReference type="SMART" id="SM00134">
    <property type="entry name" value="LU"/>
    <property type="match status" value="1"/>
</dbReference>
<evidence type="ECO:0000256" key="5">
    <source>
        <dbReference type="ARBA" id="ARBA00023180"/>
    </source>
</evidence>
<sequence>MASPWATRLLLMAAWSMGCGEAFRCYSCERPTPIYACKNITYCKLEDTACKTTLEKVESEYPFDQSPMVTRSCSSSCLATDPDSIGAAHPIFCCFRDLCNSAERAKLGAGTLATLGAVFLGHRLS</sequence>
<evidence type="ECO:0000256" key="4">
    <source>
        <dbReference type="ARBA" id="ARBA00023136"/>
    </source>
</evidence>
<reference evidence="8" key="2">
    <citation type="submission" date="2025-08" db="UniProtKB">
        <authorList>
            <consortium name="Ensembl"/>
        </authorList>
    </citation>
    <scope>IDENTIFICATION</scope>
</reference>
<dbReference type="GO" id="GO:0010839">
    <property type="term" value="P:negative regulation of keratinocyte proliferation"/>
    <property type="evidence" value="ECO:0007669"/>
    <property type="project" value="Ensembl"/>
</dbReference>
<dbReference type="Ensembl" id="ENSSVLT00005032410.1">
    <property type="protein sequence ID" value="ENSSVLP00005029172.1"/>
    <property type="gene ID" value="ENSSVLG00005023055.1"/>
</dbReference>
<dbReference type="OrthoDB" id="9900838at2759"/>
<dbReference type="GeneTree" id="ENSGT00940000162933"/>
<feature type="domain" description="UPAR/Ly6" evidence="7">
    <location>
        <begin position="23"/>
        <end position="114"/>
    </location>
</feature>
<keyword evidence="9" id="KW-1185">Reference proteome</keyword>
<dbReference type="GO" id="GO:0005615">
    <property type="term" value="C:extracellular space"/>
    <property type="evidence" value="ECO:0007669"/>
    <property type="project" value="Ensembl"/>
</dbReference>
<feature type="signal peptide" evidence="6">
    <location>
        <begin position="1"/>
        <end position="22"/>
    </location>
</feature>
<dbReference type="InterPro" id="IPR051110">
    <property type="entry name" value="Ly-6/neurotoxin-like_GPI-ap"/>
</dbReference>
<comment type="subcellular location">
    <subcellularLocation>
        <location evidence="1">Cell membrane</location>
    </subcellularLocation>
</comment>
<name>A0A8D2DTU1_SCIVU</name>